<dbReference type="InterPro" id="IPR032675">
    <property type="entry name" value="LRR_dom_sf"/>
</dbReference>
<evidence type="ECO:0000313" key="2">
    <source>
        <dbReference type="Proteomes" id="UP000237000"/>
    </source>
</evidence>
<organism evidence="1 2">
    <name type="scientific">Trema orientale</name>
    <name type="common">Charcoal tree</name>
    <name type="synonym">Celtis orientalis</name>
    <dbReference type="NCBI Taxonomy" id="63057"/>
    <lineage>
        <taxon>Eukaryota</taxon>
        <taxon>Viridiplantae</taxon>
        <taxon>Streptophyta</taxon>
        <taxon>Embryophyta</taxon>
        <taxon>Tracheophyta</taxon>
        <taxon>Spermatophyta</taxon>
        <taxon>Magnoliopsida</taxon>
        <taxon>eudicotyledons</taxon>
        <taxon>Gunneridae</taxon>
        <taxon>Pentapetalae</taxon>
        <taxon>rosids</taxon>
        <taxon>fabids</taxon>
        <taxon>Rosales</taxon>
        <taxon>Cannabaceae</taxon>
        <taxon>Trema</taxon>
    </lineage>
</organism>
<dbReference type="AlphaFoldDB" id="A0A2P5FS66"/>
<dbReference type="OrthoDB" id="10367168at2759"/>
<dbReference type="EMBL" id="JXTC01000012">
    <property type="protein sequence ID" value="POO00612.1"/>
    <property type="molecule type" value="Genomic_DNA"/>
</dbReference>
<evidence type="ECO:0000313" key="1">
    <source>
        <dbReference type="EMBL" id="POO00612.1"/>
    </source>
</evidence>
<dbReference type="Proteomes" id="UP000237000">
    <property type="component" value="Unassembled WGS sequence"/>
</dbReference>
<dbReference type="PANTHER" id="PTHR48065">
    <property type="entry name" value="OS10G0469600 PROTEIN"/>
    <property type="match status" value="1"/>
</dbReference>
<dbReference type="Pfam" id="PF00560">
    <property type="entry name" value="LRR_1"/>
    <property type="match status" value="2"/>
</dbReference>
<keyword evidence="2" id="KW-1185">Reference proteome</keyword>
<proteinExistence type="predicted"/>
<comment type="caution">
    <text evidence="1">The sequence shown here is derived from an EMBL/GenBank/DDBJ whole genome shotgun (WGS) entry which is preliminary data.</text>
</comment>
<dbReference type="PANTHER" id="PTHR48065:SF11">
    <property type="entry name" value="OS11G0213300 PROTEIN"/>
    <property type="match status" value="1"/>
</dbReference>
<dbReference type="InParanoid" id="A0A2P5FS66"/>
<evidence type="ECO:0008006" key="3">
    <source>
        <dbReference type="Google" id="ProtNLM"/>
    </source>
</evidence>
<gene>
    <name evidence="1" type="ORF">TorRG33x02_036860</name>
</gene>
<protein>
    <recommendedName>
        <fullName evidence="3">LRR domain containing protein</fullName>
    </recommendedName>
</protein>
<feature type="non-terminal residue" evidence="1">
    <location>
        <position position="1"/>
    </location>
</feature>
<dbReference type="InterPro" id="IPR001611">
    <property type="entry name" value="Leu-rich_rpt"/>
</dbReference>
<dbReference type="STRING" id="63057.A0A2P5FS66"/>
<accession>A0A2P5FS66</accession>
<sequence>TWEKITYWDQYHRTLRGYLKTLKLGKGIDLSSNILTGEIPREITELIELLSRRLPLSLSQIDRFDKLNLSNNKLSGKIPISTDARVYLD</sequence>
<reference evidence="2" key="1">
    <citation type="submission" date="2016-06" db="EMBL/GenBank/DDBJ databases">
        <title>Parallel loss of symbiosis genes in relatives of nitrogen-fixing non-legume Parasponia.</title>
        <authorList>
            <person name="Van Velzen R."/>
            <person name="Holmer R."/>
            <person name="Bu F."/>
            <person name="Rutten L."/>
            <person name="Van Zeijl A."/>
            <person name="Liu W."/>
            <person name="Santuari L."/>
            <person name="Cao Q."/>
            <person name="Sharma T."/>
            <person name="Shen D."/>
            <person name="Roswanjaya Y."/>
            <person name="Wardhani T."/>
            <person name="Kalhor M.S."/>
            <person name="Jansen J."/>
            <person name="Van den Hoogen J."/>
            <person name="Gungor B."/>
            <person name="Hartog M."/>
            <person name="Hontelez J."/>
            <person name="Verver J."/>
            <person name="Yang W.-C."/>
            <person name="Schijlen E."/>
            <person name="Repin R."/>
            <person name="Schilthuizen M."/>
            <person name="Schranz E."/>
            <person name="Heidstra R."/>
            <person name="Miyata K."/>
            <person name="Fedorova E."/>
            <person name="Kohlen W."/>
            <person name="Bisseling T."/>
            <person name="Smit S."/>
            <person name="Geurts R."/>
        </authorList>
    </citation>
    <scope>NUCLEOTIDE SEQUENCE [LARGE SCALE GENOMIC DNA]</scope>
    <source>
        <strain evidence="2">cv. RG33-2</strain>
    </source>
</reference>
<dbReference type="Gene3D" id="3.80.10.10">
    <property type="entry name" value="Ribonuclease Inhibitor"/>
    <property type="match status" value="1"/>
</dbReference>
<name>A0A2P5FS66_TREOI</name>
<dbReference type="SUPFAM" id="SSF52058">
    <property type="entry name" value="L domain-like"/>
    <property type="match status" value="1"/>
</dbReference>